<comment type="catalytic activity">
    <reaction evidence="1 8">
        <text>[phosphatase 2A protein]-C-terminal L-leucine + S-adenosyl-L-methionine = [phosphatase 2A protein]-C-terminal L-leucine methyl ester + S-adenosyl-L-homocysteine</text>
        <dbReference type="Rhea" id="RHEA:48544"/>
        <dbReference type="Rhea" id="RHEA-COMP:12134"/>
        <dbReference type="Rhea" id="RHEA-COMP:12135"/>
        <dbReference type="ChEBI" id="CHEBI:57856"/>
        <dbReference type="ChEBI" id="CHEBI:59789"/>
        <dbReference type="ChEBI" id="CHEBI:90516"/>
        <dbReference type="ChEBI" id="CHEBI:90517"/>
        <dbReference type="EC" id="2.1.1.233"/>
    </reaction>
</comment>
<comment type="similarity">
    <text evidence="2 8">Belongs to the methyltransferase superfamily. LCMT family.</text>
</comment>
<evidence type="ECO:0000256" key="7">
    <source>
        <dbReference type="ARBA" id="ARBA00022691"/>
    </source>
</evidence>
<feature type="binding site" evidence="9">
    <location>
        <position position="66"/>
    </location>
    <ligand>
        <name>S-adenosyl-L-methionine</name>
        <dbReference type="ChEBI" id="CHEBI:59789"/>
    </ligand>
</feature>
<evidence type="ECO:0000313" key="10">
    <source>
        <dbReference type="EMBL" id="EMD33157.1"/>
    </source>
</evidence>
<gene>
    <name evidence="10" type="ORF">CERSUDRAFT_118220</name>
</gene>
<evidence type="ECO:0000256" key="3">
    <source>
        <dbReference type="ARBA" id="ARBA00012834"/>
    </source>
</evidence>
<feature type="binding site" evidence="9">
    <location>
        <begin position="168"/>
        <end position="169"/>
    </location>
    <ligand>
        <name>S-adenosyl-L-methionine</name>
        <dbReference type="ChEBI" id="CHEBI:59789"/>
    </ligand>
</feature>
<dbReference type="InterPro" id="IPR007213">
    <property type="entry name" value="Ppm1/Ppm2/Tcmp"/>
</dbReference>
<dbReference type="PANTHER" id="PTHR13600">
    <property type="entry name" value="LEUCINE CARBOXYL METHYLTRANSFERASE"/>
    <property type="match status" value="1"/>
</dbReference>
<dbReference type="SUPFAM" id="SSF53335">
    <property type="entry name" value="S-adenosyl-L-methionine-dependent methyltransferases"/>
    <property type="match status" value="1"/>
</dbReference>
<organism evidence="10 11">
    <name type="scientific">Ceriporiopsis subvermispora (strain B)</name>
    <name type="common">White-rot fungus</name>
    <name type="synonym">Gelatoporia subvermispora</name>
    <dbReference type="NCBI Taxonomy" id="914234"/>
    <lineage>
        <taxon>Eukaryota</taxon>
        <taxon>Fungi</taxon>
        <taxon>Dikarya</taxon>
        <taxon>Basidiomycota</taxon>
        <taxon>Agaricomycotina</taxon>
        <taxon>Agaricomycetes</taxon>
        <taxon>Polyporales</taxon>
        <taxon>Gelatoporiaceae</taxon>
        <taxon>Gelatoporia</taxon>
    </lineage>
</organism>
<proteinExistence type="inferred from homology"/>
<evidence type="ECO:0000256" key="2">
    <source>
        <dbReference type="ARBA" id="ARBA00010703"/>
    </source>
</evidence>
<sequence length="355" mass="39360">MEPPMRVPANKGDDAAIRATDSDAALARLSAVSKNYLSDPYIRHFVSRPQIQQPRPPLINIGTYVRSEGIDTLVDRWLDLAQEEGMQAQIVSLGAGSDTRFWRIAAGPRRDALRTYVELDFPENTMKKAMAIRKNKDLGAALGPVDKVSLTSGGTTLHSSVYHLLPADLRLHPAEVLTPLLSSPLPGASEPLLSPAHPTLLLFECVLVYMTSAASSALIQWFTDYFAERGVLGGLIYEMYGLEDQFGRVMKENLKARGISLPGVAPFTTFASVQSRFAGYGFTTSHAVTLRDLRRSYVTPAEQERISQLEMLDEIEELELVLEHYMIAWGIKLPQDKQTLKAKWNTWGLVPYGTV</sequence>
<dbReference type="PIRSF" id="PIRSF016305">
    <property type="entry name" value="LCM_mtfrase"/>
    <property type="match status" value="1"/>
</dbReference>
<evidence type="ECO:0000256" key="6">
    <source>
        <dbReference type="ARBA" id="ARBA00022679"/>
    </source>
</evidence>
<dbReference type="InterPro" id="IPR029063">
    <property type="entry name" value="SAM-dependent_MTases_sf"/>
</dbReference>
<dbReference type="OrthoDB" id="203237at2759"/>
<evidence type="ECO:0000256" key="1">
    <source>
        <dbReference type="ARBA" id="ARBA00000724"/>
    </source>
</evidence>
<feature type="binding site" evidence="9">
    <location>
        <position position="204"/>
    </location>
    <ligand>
        <name>S-adenosyl-L-methionine</name>
        <dbReference type="ChEBI" id="CHEBI:59789"/>
    </ligand>
</feature>
<comment type="function">
    <text evidence="8">Methylates the carboxyl group of the C-terminal leucine residue of protein phosphatase 2A catalytic subunits to form alpha-leucine ester residues.</text>
</comment>
<protein>
    <recommendedName>
        <fullName evidence="4 8">Leucine carboxyl methyltransferase 1</fullName>
        <ecNumber evidence="3 8">2.1.1.233</ecNumber>
    </recommendedName>
</protein>
<dbReference type="STRING" id="914234.M2R4L1"/>
<dbReference type="Proteomes" id="UP000016930">
    <property type="component" value="Unassembled WGS sequence"/>
</dbReference>
<reference evidence="10 11" key="1">
    <citation type="journal article" date="2012" name="Proc. Natl. Acad. Sci. U.S.A.">
        <title>Comparative genomics of Ceriporiopsis subvermispora and Phanerochaete chrysosporium provide insight into selective ligninolysis.</title>
        <authorList>
            <person name="Fernandez-Fueyo E."/>
            <person name="Ruiz-Duenas F.J."/>
            <person name="Ferreira P."/>
            <person name="Floudas D."/>
            <person name="Hibbett D.S."/>
            <person name="Canessa P."/>
            <person name="Larrondo L.F."/>
            <person name="James T.Y."/>
            <person name="Seelenfreund D."/>
            <person name="Lobos S."/>
            <person name="Polanco R."/>
            <person name="Tello M."/>
            <person name="Honda Y."/>
            <person name="Watanabe T."/>
            <person name="Watanabe T."/>
            <person name="Ryu J.S."/>
            <person name="Kubicek C.P."/>
            <person name="Schmoll M."/>
            <person name="Gaskell J."/>
            <person name="Hammel K.E."/>
            <person name="St John F.J."/>
            <person name="Vanden Wymelenberg A."/>
            <person name="Sabat G."/>
            <person name="Splinter BonDurant S."/>
            <person name="Syed K."/>
            <person name="Yadav J.S."/>
            <person name="Doddapaneni H."/>
            <person name="Subramanian V."/>
            <person name="Lavin J.L."/>
            <person name="Oguiza J.A."/>
            <person name="Perez G."/>
            <person name="Pisabarro A.G."/>
            <person name="Ramirez L."/>
            <person name="Santoyo F."/>
            <person name="Master E."/>
            <person name="Coutinho P.M."/>
            <person name="Henrissat B."/>
            <person name="Lombard V."/>
            <person name="Magnuson J.K."/>
            <person name="Kuees U."/>
            <person name="Hori C."/>
            <person name="Igarashi K."/>
            <person name="Samejima M."/>
            <person name="Held B.W."/>
            <person name="Barry K.W."/>
            <person name="LaButti K.M."/>
            <person name="Lapidus A."/>
            <person name="Lindquist E.A."/>
            <person name="Lucas S.M."/>
            <person name="Riley R."/>
            <person name="Salamov A.A."/>
            <person name="Hoffmeister D."/>
            <person name="Schwenk D."/>
            <person name="Hadar Y."/>
            <person name="Yarden O."/>
            <person name="de Vries R.P."/>
            <person name="Wiebenga A."/>
            <person name="Stenlid J."/>
            <person name="Eastwood D."/>
            <person name="Grigoriev I.V."/>
            <person name="Berka R.M."/>
            <person name="Blanchette R.A."/>
            <person name="Kersten P."/>
            <person name="Martinez A.T."/>
            <person name="Vicuna R."/>
            <person name="Cullen D."/>
        </authorList>
    </citation>
    <scope>NUCLEOTIDE SEQUENCE [LARGE SCALE GENOMIC DNA]</scope>
    <source>
        <strain evidence="10 11">B</strain>
    </source>
</reference>
<evidence type="ECO:0000256" key="4">
    <source>
        <dbReference type="ARBA" id="ARBA00017497"/>
    </source>
</evidence>
<keyword evidence="11" id="KW-1185">Reference proteome</keyword>
<evidence type="ECO:0000256" key="9">
    <source>
        <dbReference type="PIRSR" id="PIRSR016305-1"/>
    </source>
</evidence>
<keyword evidence="6 8" id="KW-0808">Transferase</keyword>
<dbReference type="GO" id="GO:0018423">
    <property type="term" value="F:protein C-terminal leucine carboxyl O-methyltransferase activity"/>
    <property type="evidence" value="ECO:0007669"/>
    <property type="project" value="UniProtKB-EC"/>
</dbReference>
<keyword evidence="7 8" id="KW-0949">S-adenosyl-L-methionine</keyword>
<dbReference type="HOGENOM" id="CLU_031312_1_0_1"/>
<evidence type="ECO:0000313" key="11">
    <source>
        <dbReference type="Proteomes" id="UP000016930"/>
    </source>
</evidence>
<keyword evidence="5 8" id="KW-0489">Methyltransferase</keyword>
<dbReference type="EMBL" id="KB445807">
    <property type="protein sequence ID" value="EMD33157.1"/>
    <property type="molecule type" value="Genomic_DNA"/>
</dbReference>
<evidence type="ECO:0000256" key="5">
    <source>
        <dbReference type="ARBA" id="ARBA00022603"/>
    </source>
</evidence>
<dbReference type="AlphaFoldDB" id="M2R4L1"/>
<evidence type="ECO:0000256" key="8">
    <source>
        <dbReference type="PIRNR" id="PIRNR016305"/>
    </source>
</evidence>
<dbReference type="PANTHER" id="PTHR13600:SF21">
    <property type="entry name" value="LEUCINE CARBOXYL METHYLTRANSFERASE 1"/>
    <property type="match status" value="1"/>
</dbReference>
<name>M2R4L1_CERS8</name>
<accession>M2R4L1</accession>
<feature type="binding site" evidence="9">
    <location>
        <position position="94"/>
    </location>
    <ligand>
        <name>S-adenosyl-L-methionine</name>
        <dbReference type="ChEBI" id="CHEBI:59789"/>
    </ligand>
</feature>
<dbReference type="EC" id="2.1.1.233" evidence="3 8"/>
<dbReference type="GO" id="GO:0032259">
    <property type="term" value="P:methylation"/>
    <property type="evidence" value="ECO:0007669"/>
    <property type="project" value="UniProtKB-KW"/>
</dbReference>
<dbReference type="InterPro" id="IPR016651">
    <property type="entry name" value="LCMT1"/>
</dbReference>
<dbReference type="Pfam" id="PF04072">
    <property type="entry name" value="LCM"/>
    <property type="match status" value="1"/>
</dbReference>
<dbReference type="Gene3D" id="3.40.50.150">
    <property type="entry name" value="Vaccinia Virus protein VP39"/>
    <property type="match status" value="1"/>
</dbReference>